<dbReference type="RefSeq" id="WP_126128936.1">
    <property type="nucleotide sequence ID" value="NZ_CP034464.1"/>
</dbReference>
<evidence type="ECO:0008006" key="3">
    <source>
        <dbReference type="Google" id="ProtNLM"/>
    </source>
</evidence>
<evidence type="ECO:0000313" key="2">
    <source>
        <dbReference type="Proteomes" id="UP000275663"/>
    </source>
</evidence>
<dbReference type="OrthoDB" id="9767827at2"/>
<proteinExistence type="predicted"/>
<sequence>MLENTDIAVNPICRLRTTAGYSLLTFVRPMTALSCCVLNGGLQSVRHVLNLKVTEDDTILTEPADTLSAACAEMGLQEPALGMMTAASMNSLRQHTCRFGDLYFSAIVTAGMANARRAGDPADVIENDAVLPAGTINLVVCTNASLTPAAMAEALMIATEAKVAALGTLQIRSAKSGEIATGTGTDAIAIISAPDGILLRYVGKHVPAGEMLAQAVILALTQSLQRAK</sequence>
<reference evidence="1 2" key="1">
    <citation type="journal article" date="2011" name="Int. J. Syst. Evol. Microbiol.">
        <title>Description of Undibacterium oligocarboniphilum sp. nov., isolated from purified water, and Undibacterium pigrum strain CCUG 49012 as the type strain of Undibacterium parvum sp. nov., and emended descriptions of the genus Undibacterium and the species Undibacterium pigrum.</title>
        <authorList>
            <person name="Eder W."/>
            <person name="Wanner G."/>
            <person name="Ludwig W."/>
            <person name="Busse H.J."/>
            <person name="Ziemke-Kageler F."/>
            <person name="Lang E."/>
        </authorList>
    </citation>
    <scope>NUCLEOTIDE SEQUENCE [LARGE SCALE GENOMIC DNA]</scope>
    <source>
        <strain evidence="1 2">DSM 23061</strain>
    </source>
</reference>
<evidence type="ECO:0000313" key="1">
    <source>
        <dbReference type="EMBL" id="AZP13567.1"/>
    </source>
</evidence>
<dbReference type="Pfam" id="PF01955">
    <property type="entry name" value="CbiZ"/>
    <property type="match status" value="1"/>
</dbReference>
<dbReference type="KEGG" id="upv:EJN92_17170"/>
<dbReference type="InterPro" id="IPR052209">
    <property type="entry name" value="CbiZ"/>
</dbReference>
<dbReference type="AlphaFoldDB" id="A0A3S9HN73"/>
<keyword evidence="2" id="KW-1185">Reference proteome</keyword>
<dbReference type="PANTHER" id="PTHR35336">
    <property type="entry name" value="ADENOSYLCOBINAMIDE AMIDOHYDROLASE"/>
    <property type="match status" value="1"/>
</dbReference>
<protein>
    <recommendedName>
        <fullName evidence="3">Adenosylcobinamide amidohydrolase</fullName>
    </recommendedName>
</protein>
<dbReference type="PANTHER" id="PTHR35336:SF5">
    <property type="entry name" value="ADENOSYLCOBINAMIDE AMIDOHYDROLASE"/>
    <property type="match status" value="1"/>
</dbReference>
<dbReference type="Proteomes" id="UP000275663">
    <property type="component" value="Chromosome"/>
</dbReference>
<organism evidence="1 2">
    <name type="scientific">Undibacterium parvum</name>
    <dbReference type="NCBI Taxonomy" id="401471"/>
    <lineage>
        <taxon>Bacteria</taxon>
        <taxon>Pseudomonadati</taxon>
        <taxon>Pseudomonadota</taxon>
        <taxon>Betaproteobacteria</taxon>
        <taxon>Burkholderiales</taxon>
        <taxon>Oxalobacteraceae</taxon>
        <taxon>Undibacterium</taxon>
    </lineage>
</organism>
<accession>A0A3S9HN73</accession>
<dbReference type="InterPro" id="IPR002808">
    <property type="entry name" value="AdoCbi_amidolase"/>
</dbReference>
<dbReference type="EMBL" id="CP034464">
    <property type="protein sequence ID" value="AZP13567.1"/>
    <property type="molecule type" value="Genomic_DNA"/>
</dbReference>
<gene>
    <name evidence="1" type="ORF">EJN92_17170</name>
</gene>
<name>A0A3S9HN73_9BURK</name>